<protein>
    <submittedName>
        <fullName evidence="1">Uncharacterized protein</fullName>
    </submittedName>
</protein>
<comment type="caution">
    <text evidence="1">The sequence shown here is derived from an EMBL/GenBank/DDBJ whole genome shotgun (WGS) entry which is preliminary data.</text>
</comment>
<gene>
    <name evidence="1" type="ORF">HDE68_000197</name>
</gene>
<name>A0A7W9DWQ0_9SPHI</name>
<reference evidence="1 2" key="1">
    <citation type="submission" date="2020-08" db="EMBL/GenBank/DDBJ databases">
        <title>Genomic Encyclopedia of Type Strains, Phase IV (KMG-V): Genome sequencing to study the core and pangenomes of soil and plant-associated prokaryotes.</title>
        <authorList>
            <person name="Whitman W."/>
        </authorList>
    </citation>
    <scope>NUCLEOTIDE SEQUENCE [LARGE SCALE GENOMIC DNA]</scope>
    <source>
        <strain evidence="1 2">S3M1</strain>
    </source>
</reference>
<dbReference type="EMBL" id="JACHCE010000001">
    <property type="protein sequence ID" value="MBB5634312.1"/>
    <property type="molecule type" value="Genomic_DNA"/>
</dbReference>
<accession>A0A7W9DWQ0</accession>
<organism evidence="1 2">
    <name type="scientific">Pedobacter cryoconitis</name>
    <dbReference type="NCBI Taxonomy" id="188932"/>
    <lineage>
        <taxon>Bacteria</taxon>
        <taxon>Pseudomonadati</taxon>
        <taxon>Bacteroidota</taxon>
        <taxon>Sphingobacteriia</taxon>
        <taxon>Sphingobacteriales</taxon>
        <taxon>Sphingobacteriaceae</taxon>
        <taxon>Pedobacter</taxon>
    </lineage>
</organism>
<dbReference type="RefSeq" id="WP_183878031.1">
    <property type="nucleotide sequence ID" value="NZ_JACHCE010000001.1"/>
</dbReference>
<dbReference type="Proteomes" id="UP000537204">
    <property type="component" value="Unassembled WGS sequence"/>
</dbReference>
<sequence>MKYLLSILLLTVGICQGQEKKTAESKKYSAIGTINKKIPVELNFTVSNHIVSGEIRYLNTKSKLPIRILGHMDAENKYVLNEYGKDGVISGIINGKMNGRKLNGSWNPIKSRDSYILDLNLKDNSKVKQAVFEPATLEGSYAYQYGDKGYQGSIDIKKGNDNTYTYEIGSVTSGPARNQADASASGIVIKNNKFVIEINKSCKFNVTIYNGFLIIAASDQTQVGDCEFGFNATLEGTYLKIK</sequence>
<proteinExistence type="predicted"/>
<evidence type="ECO:0000313" key="1">
    <source>
        <dbReference type="EMBL" id="MBB5634312.1"/>
    </source>
</evidence>
<evidence type="ECO:0000313" key="2">
    <source>
        <dbReference type="Proteomes" id="UP000537204"/>
    </source>
</evidence>
<dbReference type="AlphaFoldDB" id="A0A7W9DWQ0"/>